<dbReference type="InterPro" id="IPR036259">
    <property type="entry name" value="MFS_trans_sf"/>
</dbReference>
<evidence type="ECO:0000313" key="8">
    <source>
        <dbReference type="EMBL" id="ABC82831.1"/>
    </source>
</evidence>
<dbReference type="EMBL" id="CP000251">
    <property type="protein sequence ID" value="ABC82831.1"/>
    <property type="molecule type" value="Genomic_DNA"/>
</dbReference>
<feature type="domain" description="PABS" evidence="7">
    <location>
        <begin position="543"/>
        <end position="717"/>
    </location>
</feature>
<gene>
    <name evidence="5" type="primary">speE</name>
    <name evidence="8" type="ordered locus">Adeh_3062</name>
</gene>
<evidence type="ECO:0000256" key="4">
    <source>
        <dbReference type="ARBA" id="ARBA00023115"/>
    </source>
</evidence>
<evidence type="ECO:0000259" key="7">
    <source>
        <dbReference type="PROSITE" id="PS51006"/>
    </source>
</evidence>
<feature type="transmembrane region" description="Helical" evidence="5">
    <location>
        <begin position="447"/>
        <end position="464"/>
    </location>
</feature>
<dbReference type="GO" id="GO:0005886">
    <property type="term" value="C:plasma membrane"/>
    <property type="evidence" value="ECO:0007669"/>
    <property type="project" value="UniProtKB-SubCell"/>
</dbReference>
<feature type="transmembrane region" description="Helical" evidence="5">
    <location>
        <begin position="393"/>
        <end position="416"/>
    </location>
</feature>
<keyword evidence="4 5" id="KW-0620">Polyamine biosynthesis</keyword>
<dbReference type="eggNOG" id="COG4262">
    <property type="taxonomic scope" value="Bacteria"/>
</dbReference>
<feature type="transmembrane region" description="Helical" evidence="5">
    <location>
        <begin position="236"/>
        <end position="255"/>
    </location>
</feature>
<feature type="transmembrane region" description="Helical" evidence="5">
    <location>
        <begin position="301"/>
        <end position="324"/>
    </location>
</feature>
<evidence type="ECO:0000256" key="2">
    <source>
        <dbReference type="ARBA" id="ARBA00022679"/>
    </source>
</evidence>
<evidence type="ECO:0000313" key="9">
    <source>
        <dbReference type="Proteomes" id="UP000001935"/>
    </source>
</evidence>
<reference evidence="8" key="1">
    <citation type="submission" date="2006-01" db="EMBL/GenBank/DDBJ databases">
        <title>Complete sequence of Anaeromyxobacter dehalogenans 2CP-C.</title>
        <authorList>
            <consortium name="US DOE Joint Genome Institute"/>
            <person name="Copeland A."/>
            <person name="Lucas S."/>
            <person name="Lapidus A."/>
            <person name="Barry K."/>
            <person name="Detter J.C."/>
            <person name="Glavina T."/>
            <person name="Hammon N."/>
            <person name="Israni S."/>
            <person name="Pitluck S."/>
            <person name="Brettin T."/>
            <person name="Bruce D."/>
            <person name="Han C."/>
            <person name="Tapia R."/>
            <person name="Gilna P."/>
            <person name="Kiss H."/>
            <person name="Schmutz J."/>
            <person name="Larimer F."/>
            <person name="Land M."/>
            <person name="Kyrpides N."/>
            <person name="Anderson I."/>
            <person name="Sanford R.A."/>
            <person name="Ritalahti K.M."/>
            <person name="Thomas H.S."/>
            <person name="Kirby J.R."/>
            <person name="Zhulin I.B."/>
            <person name="Loeffler F.E."/>
            <person name="Richardson P."/>
        </authorList>
    </citation>
    <scope>NUCLEOTIDE SEQUENCE</scope>
    <source>
        <strain evidence="8">2CP-C</strain>
    </source>
</reference>
<feature type="transmembrane region" description="Helical" evidence="5">
    <location>
        <begin position="152"/>
        <end position="173"/>
    </location>
</feature>
<dbReference type="UniPathway" id="UPA00248">
    <property type="reaction ID" value="UER00314"/>
</dbReference>
<feature type="active site" description="Proton acceptor" evidence="5 6">
    <location>
        <position position="636"/>
    </location>
</feature>
<sequence>MRFLVFFLFFVSGSAGLVYEVAWARSLGVVFGASHLAVTTVLSVYMGGQALGAALIGARADRTERPLRLYGLLELGIGVSALAFVGLMRIYPALYVPLARVAEESPLYLTVVRTTFAALAIIVPTTLMGGTLPTLSRFFAAREGGLARQLSLLYGFNTLGAVVGALLAGFVLLPGLGVTATLLVAAGVSITAGAASVLLQRGESLAKASPLEPAAADGPEAADAGRARPDGFAARLTLLGIGLSGFCALGYEVLWTRMLTLVVGTSVYSFTVMLVAFLVGIALGSYAFGPVRRLFGGERHAGVLVFGCIQVLIGVSALAVTVLMRDLPLTAGHTRALLAGLELTRFAERVGSSFGIAFTYLLIPSFLMGLAFPVAGAVWSAGRSRTGAAVGRLLTANTVGAILGSATTGFALIYLFGIERSLQMLILVNVTCGVAIALSASRRRWPVAAVAALGAALVVARGAVPSWGRVWDQKFFATFSNMRRTVDDPERAKARLDDAEVLYYHEGVDETVSVIRARGDIQQTFIVNGRPEASNAPIDVQLQRALGHLPMLLHRNPRSVFVLGTGSGMTLGATSIHPEVERIVLAEIEKGVLGVARTFSEWNAHVLDDPRLHIVFNDGRNHLASTRRKFDVITSDPIHPWSGGAAYLYTVEYFRTVAGHLAPGGMVSQWLPLYELSTGDVRTVLRTFSEAFPYVQVWLTYYDAVLIGSNEPILVDESELERRLANPRIRDDLAAVHMGSVRDLLAYFVLGDAGAREFARGGEVNTDDNLTLEFSAPLSQGALTAGGNVLALTAARESLVPYLAGSPAAGLRRAAVDRWTRDLETARLFDLAHAQYLAGEQTSPGFADLLATVRVRDPGYAPLLFLLDEAQFEDRRQPVVVAETSLDLRDESGAPTRVRLAAIRTFLGRGRVLVSFADLGGREVWAKRIVCGRYEQLEDETAQYASRILGAARAAASEGAATADAVREVLRREANRGACQLEL</sequence>
<dbReference type="GO" id="GO:0004766">
    <property type="term" value="F:spermidine synthase activity"/>
    <property type="evidence" value="ECO:0007669"/>
    <property type="project" value="UniProtKB-UniRule"/>
</dbReference>
<protein>
    <recommendedName>
        <fullName evidence="5">Polyamine aminopropyltransferase</fullName>
    </recommendedName>
    <alternativeName>
        <fullName evidence="5">Putrescine aminopropyltransferase</fullName>
        <shortName evidence="5">PAPT</shortName>
    </alternativeName>
    <alternativeName>
        <fullName evidence="5">Spermidine synthase</fullName>
        <shortName evidence="5">SPDS</shortName>
        <shortName evidence="5">SPDSY</shortName>
        <ecNumber evidence="5">2.5.1.16</ecNumber>
    </alternativeName>
</protein>
<dbReference type="Proteomes" id="UP000001935">
    <property type="component" value="Chromosome"/>
</dbReference>
<dbReference type="PANTHER" id="PTHR11558:SF11">
    <property type="entry name" value="SPERMIDINE SYNTHASE"/>
    <property type="match status" value="1"/>
</dbReference>
<feature type="binding site" evidence="5">
    <location>
        <begin position="618"/>
        <end position="619"/>
    </location>
    <ligand>
        <name>S-methyl-5'-thioadenosine</name>
        <dbReference type="ChEBI" id="CHEBI:17509"/>
    </ligand>
</feature>
<proteinExistence type="inferred from homology"/>
<organism evidence="8 9">
    <name type="scientific">Anaeromyxobacter dehalogenans (strain 2CP-C)</name>
    <dbReference type="NCBI Taxonomy" id="290397"/>
    <lineage>
        <taxon>Bacteria</taxon>
        <taxon>Pseudomonadati</taxon>
        <taxon>Myxococcota</taxon>
        <taxon>Myxococcia</taxon>
        <taxon>Myxococcales</taxon>
        <taxon>Cystobacterineae</taxon>
        <taxon>Anaeromyxobacteraceae</taxon>
        <taxon>Anaeromyxobacter</taxon>
    </lineage>
</organism>
<dbReference type="RefSeq" id="WP_011422113.1">
    <property type="nucleotide sequence ID" value="NC_007760.1"/>
</dbReference>
<feature type="binding site" evidence="5">
    <location>
        <position position="587"/>
    </location>
    <ligand>
        <name>S-methyl-5'-thioadenosine</name>
        <dbReference type="ChEBI" id="CHEBI:17509"/>
    </ligand>
</feature>
<dbReference type="STRING" id="290397.Adeh_3062"/>
<keyword evidence="2 5" id="KW-0808">Transferase</keyword>
<feature type="transmembrane region" description="Helical" evidence="5">
    <location>
        <begin position="32"/>
        <end position="57"/>
    </location>
</feature>
<feature type="transmembrane region" description="Helical" evidence="5">
    <location>
        <begin position="267"/>
        <end position="289"/>
    </location>
</feature>
<dbReference type="Gene3D" id="3.40.50.150">
    <property type="entry name" value="Vaccinia Virus protein VP39"/>
    <property type="match status" value="1"/>
</dbReference>
<keyword evidence="5" id="KW-0472">Membrane</keyword>
<dbReference type="InterPro" id="IPR029063">
    <property type="entry name" value="SAM-dependent_MTases_sf"/>
</dbReference>
<dbReference type="PANTHER" id="PTHR11558">
    <property type="entry name" value="SPERMIDINE/SPERMINE SYNTHASE"/>
    <property type="match status" value="1"/>
</dbReference>
<keyword evidence="5" id="KW-1133">Transmembrane helix</keyword>
<feature type="transmembrane region" description="Helical" evidence="5">
    <location>
        <begin position="357"/>
        <end position="381"/>
    </location>
</feature>
<evidence type="ECO:0000256" key="1">
    <source>
        <dbReference type="ARBA" id="ARBA00007867"/>
    </source>
</evidence>
<dbReference type="Pfam" id="PF01564">
    <property type="entry name" value="Spermine_synth"/>
    <property type="match status" value="1"/>
</dbReference>
<comment type="subcellular location">
    <subcellularLocation>
        <location evidence="5">Cell membrane</location>
        <topology evidence="5">Multi-pass membrane protein</topology>
    </subcellularLocation>
</comment>
<dbReference type="SUPFAM" id="SSF53335">
    <property type="entry name" value="S-adenosyl-L-methionine-dependent methyltransferases"/>
    <property type="match status" value="1"/>
</dbReference>
<dbReference type="InterPro" id="IPR030374">
    <property type="entry name" value="PABS"/>
</dbReference>
<keyword evidence="3 5" id="KW-0745">Spermidine biosynthesis</keyword>
<dbReference type="SUPFAM" id="SSF103473">
    <property type="entry name" value="MFS general substrate transporter"/>
    <property type="match status" value="1"/>
</dbReference>
<feature type="transmembrane region" description="Helical" evidence="5">
    <location>
        <begin position="422"/>
        <end position="440"/>
    </location>
</feature>
<comment type="similarity">
    <text evidence="1 5">Belongs to the spermidine/spermine synthase family.</text>
</comment>
<comment type="caution">
    <text evidence="5">Lacks conserved residue(s) required for the propagation of feature annotation.</text>
</comment>
<comment type="function">
    <text evidence="5">Catalyzes the irreversible transfer of a propylamine group from the amino donor S-adenosylmethioninamine (decarboxy-AdoMet) to putrescine (1,4-diaminobutane) to yield spermidine.</text>
</comment>
<dbReference type="KEGG" id="ade:Adeh_3062"/>
<accession>Q2IE22</accession>
<dbReference type="OrthoDB" id="8171135at2"/>
<feature type="transmembrane region" description="Helical" evidence="5">
    <location>
        <begin position="69"/>
        <end position="91"/>
    </location>
</feature>
<feature type="transmembrane region" description="Helical" evidence="5">
    <location>
        <begin position="111"/>
        <end position="132"/>
    </location>
</feature>
<keyword evidence="5" id="KW-1003">Cell membrane</keyword>
<comment type="catalytic activity">
    <reaction evidence="5">
        <text>S-adenosyl 3-(methylsulfanyl)propylamine + putrescine = S-methyl-5'-thioadenosine + spermidine + H(+)</text>
        <dbReference type="Rhea" id="RHEA:12721"/>
        <dbReference type="ChEBI" id="CHEBI:15378"/>
        <dbReference type="ChEBI" id="CHEBI:17509"/>
        <dbReference type="ChEBI" id="CHEBI:57443"/>
        <dbReference type="ChEBI" id="CHEBI:57834"/>
        <dbReference type="ChEBI" id="CHEBI:326268"/>
        <dbReference type="EC" id="2.5.1.16"/>
    </reaction>
</comment>
<dbReference type="EC" id="2.5.1.16" evidence="5"/>
<dbReference type="HOGENOM" id="CLU_010122_1_0_7"/>
<feature type="transmembrane region" description="Helical" evidence="5">
    <location>
        <begin position="179"/>
        <end position="199"/>
    </location>
</feature>
<dbReference type="NCBIfam" id="NF037959">
    <property type="entry name" value="MFS_SpdSyn"/>
    <property type="match status" value="2"/>
</dbReference>
<dbReference type="PROSITE" id="PS51006">
    <property type="entry name" value="PABS_2"/>
    <property type="match status" value="1"/>
</dbReference>
<evidence type="ECO:0000256" key="6">
    <source>
        <dbReference type="PROSITE-ProRule" id="PRU00354"/>
    </source>
</evidence>
<dbReference type="GO" id="GO:0008295">
    <property type="term" value="P:spermidine biosynthetic process"/>
    <property type="evidence" value="ECO:0007669"/>
    <property type="project" value="UniProtKB-UniRule"/>
</dbReference>
<dbReference type="HAMAP" id="MF_00198">
    <property type="entry name" value="Spermidine_synth"/>
    <property type="match status" value="1"/>
</dbReference>
<evidence type="ECO:0000256" key="3">
    <source>
        <dbReference type="ARBA" id="ARBA00023066"/>
    </source>
</evidence>
<comment type="pathway">
    <text evidence="5">Amine and polyamine biosynthesis; spermidine biosynthesis; spermidine from putrescine: step 1/1.</text>
</comment>
<comment type="subunit">
    <text evidence="5">Homodimer or homotetramer.</text>
</comment>
<keyword evidence="5" id="KW-0812">Transmembrane</keyword>
<dbReference type="CDD" id="cd06174">
    <property type="entry name" value="MFS"/>
    <property type="match status" value="1"/>
</dbReference>
<name>Q2IE22_ANADE</name>
<dbReference type="AlphaFoldDB" id="Q2IE22"/>
<dbReference type="GO" id="GO:0005829">
    <property type="term" value="C:cytosol"/>
    <property type="evidence" value="ECO:0007669"/>
    <property type="project" value="TreeGrafter"/>
</dbReference>
<dbReference type="InterPro" id="IPR001045">
    <property type="entry name" value="Spermi_synthase"/>
</dbReference>
<evidence type="ECO:0000256" key="5">
    <source>
        <dbReference type="HAMAP-Rule" id="MF_00198"/>
    </source>
</evidence>